<dbReference type="EMBL" id="RBXL01000002">
    <property type="protein sequence ID" value="RKT37920.1"/>
    <property type="molecule type" value="Genomic_DNA"/>
</dbReference>
<dbReference type="PANTHER" id="PTHR37164:SF1">
    <property type="entry name" value="BACTERIOHEMERYTHRIN"/>
    <property type="match status" value="1"/>
</dbReference>
<protein>
    <submittedName>
        <fullName evidence="6">Hemerythrin-like metal-binding protein</fullName>
    </submittedName>
</protein>
<dbReference type="PROSITE" id="PS00550">
    <property type="entry name" value="HEMERYTHRINS"/>
    <property type="match status" value="1"/>
</dbReference>
<sequence>MSGLLIDPDDTRFRLGVQAMDHVHGEFIALLNAMAEADQARFLEMFEHLVDHTAAHFDQEERWMIETRFPALQEHRGDHRRVLGDLRAIGQRSTRGKFAMGRAYVREFLPGWFAVHAVTMDSALAAHLNANPGS</sequence>
<dbReference type="NCBIfam" id="TIGR02481">
    <property type="entry name" value="hemeryth_dom"/>
    <property type="match status" value="1"/>
</dbReference>
<proteinExistence type="inferred from homology"/>
<dbReference type="Gene3D" id="1.20.120.50">
    <property type="entry name" value="Hemerythrin-like"/>
    <property type="match status" value="1"/>
</dbReference>
<name>A0A495UNT0_9GAMM</name>
<keyword evidence="3" id="KW-0479">Metal-binding</keyword>
<evidence type="ECO:0000256" key="1">
    <source>
        <dbReference type="ARBA" id="ARBA00010587"/>
    </source>
</evidence>
<gene>
    <name evidence="6" type="ORF">BDD21_5431</name>
</gene>
<evidence type="ECO:0000313" key="7">
    <source>
        <dbReference type="Proteomes" id="UP000274556"/>
    </source>
</evidence>
<dbReference type="CDD" id="cd12107">
    <property type="entry name" value="Hemerythrin"/>
    <property type="match status" value="1"/>
</dbReference>
<dbReference type="InterPro" id="IPR012827">
    <property type="entry name" value="Hemerythrin_metal-bd"/>
</dbReference>
<dbReference type="SUPFAM" id="SSF47188">
    <property type="entry name" value="Hemerythrin-like"/>
    <property type="match status" value="1"/>
</dbReference>
<dbReference type="GO" id="GO:0005344">
    <property type="term" value="F:oxygen carrier activity"/>
    <property type="evidence" value="ECO:0007669"/>
    <property type="project" value="UniProtKB-KW"/>
</dbReference>
<organism evidence="6 7">
    <name type="scientific">Thiocapsa rosea</name>
    <dbReference type="NCBI Taxonomy" id="69360"/>
    <lineage>
        <taxon>Bacteria</taxon>
        <taxon>Pseudomonadati</taxon>
        <taxon>Pseudomonadota</taxon>
        <taxon>Gammaproteobacteria</taxon>
        <taxon>Chromatiales</taxon>
        <taxon>Chromatiaceae</taxon>
        <taxon>Thiocapsa</taxon>
    </lineage>
</organism>
<evidence type="ECO:0000256" key="2">
    <source>
        <dbReference type="ARBA" id="ARBA00022621"/>
    </source>
</evidence>
<dbReference type="Pfam" id="PF01814">
    <property type="entry name" value="Hemerythrin"/>
    <property type="match status" value="1"/>
</dbReference>
<keyword evidence="7" id="KW-1185">Reference proteome</keyword>
<keyword evidence="2" id="KW-0813">Transport</keyword>
<accession>A0A495UNT0</accession>
<comment type="caution">
    <text evidence="6">The sequence shown here is derived from an EMBL/GenBank/DDBJ whole genome shotgun (WGS) entry which is preliminary data.</text>
</comment>
<dbReference type="RefSeq" id="WP_120800211.1">
    <property type="nucleotide sequence ID" value="NZ_RBXL01000002.1"/>
</dbReference>
<evidence type="ECO:0000259" key="5">
    <source>
        <dbReference type="Pfam" id="PF01814"/>
    </source>
</evidence>
<dbReference type="OrthoDB" id="5296936at2"/>
<keyword evidence="4" id="KW-0408">Iron</keyword>
<dbReference type="Proteomes" id="UP000274556">
    <property type="component" value="Unassembled WGS sequence"/>
</dbReference>
<dbReference type="InterPro" id="IPR016131">
    <property type="entry name" value="Haemerythrin_Fe_BS"/>
</dbReference>
<evidence type="ECO:0000313" key="6">
    <source>
        <dbReference type="EMBL" id="RKT37920.1"/>
    </source>
</evidence>
<comment type="similarity">
    <text evidence="1">Belongs to the hemerythrin family.</text>
</comment>
<dbReference type="GO" id="GO:0046872">
    <property type="term" value="F:metal ion binding"/>
    <property type="evidence" value="ECO:0007669"/>
    <property type="project" value="UniProtKB-KW"/>
</dbReference>
<feature type="domain" description="Hemerythrin-like" evidence="5">
    <location>
        <begin position="16"/>
        <end position="124"/>
    </location>
</feature>
<dbReference type="InterPro" id="IPR012312">
    <property type="entry name" value="Hemerythrin-like"/>
</dbReference>
<evidence type="ECO:0000256" key="3">
    <source>
        <dbReference type="ARBA" id="ARBA00022723"/>
    </source>
</evidence>
<dbReference type="InterPro" id="IPR050669">
    <property type="entry name" value="Hemerythrin"/>
</dbReference>
<reference evidence="6 7" key="1">
    <citation type="submission" date="2018-10" db="EMBL/GenBank/DDBJ databases">
        <title>Genomic Encyclopedia of Archaeal and Bacterial Type Strains, Phase II (KMG-II): from individual species to whole genera.</title>
        <authorList>
            <person name="Goeker M."/>
        </authorList>
    </citation>
    <scope>NUCLEOTIDE SEQUENCE [LARGE SCALE GENOMIC DNA]</scope>
    <source>
        <strain evidence="6 7">DSM 235</strain>
    </source>
</reference>
<keyword evidence="2" id="KW-0561">Oxygen transport</keyword>
<dbReference type="AlphaFoldDB" id="A0A495UNT0"/>
<dbReference type="PANTHER" id="PTHR37164">
    <property type="entry name" value="BACTERIOHEMERYTHRIN"/>
    <property type="match status" value="1"/>
</dbReference>
<evidence type="ECO:0000256" key="4">
    <source>
        <dbReference type="ARBA" id="ARBA00023004"/>
    </source>
</evidence>
<dbReference type="InterPro" id="IPR035938">
    <property type="entry name" value="Hemerythrin-like_sf"/>
</dbReference>